<reference evidence="1 2" key="2">
    <citation type="submission" date="2019-09" db="EMBL/GenBank/DDBJ databases">
        <authorList>
            <person name="Jin C."/>
        </authorList>
    </citation>
    <scope>NUCLEOTIDE SEQUENCE [LARGE SCALE GENOMIC DNA]</scope>
    <source>
        <strain evidence="1 2">BN140078</strain>
    </source>
</reference>
<dbReference type="AlphaFoldDB" id="A0A5B2VNK9"/>
<dbReference type="Gene3D" id="2.130.10.10">
    <property type="entry name" value="YVTN repeat-like/Quinoprotein amine dehydrogenase"/>
    <property type="match status" value="1"/>
</dbReference>
<evidence type="ECO:0000313" key="2">
    <source>
        <dbReference type="Proteomes" id="UP000324611"/>
    </source>
</evidence>
<organism evidence="1 2">
    <name type="scientific">Chitinophaga agrisoli</name>
    <dbReference type="NCBI Taxonomy" id="2607653"/>
    <lineage>
        <taxon>Bacteria</taxon>
        <taxon>Pseudomonadati</taxon>
        <taxon>Bacteroidota</taxon>
        <taxon>Chitinophagia</taxon>
        <taxon>Chitinophagales</taxon>
        <taxon>Chitinophagaceae</taxon>
        <taxon>Chitinophaga</taxon>
    </lineage>
</organism>
<dbReference type="InterPro" id="IPR015943">
    <property type="entry name" value="WD40/YVTN_repeat-like_dom_sf"/>
</dbReference>
<name>A0A5B2VNK9_9BACT</name>
<keyword evidence="2" id="KW-1185">Reference proteome</keyword>
<sequence>MAIYEDSAGIIWFGTGGGVHRYDGKTITDFRSAAGQQ</sequence>
<evidence type="ECO:0000313" key="1">
    <source>
        <dbReference type="EMBL" id="KAA2239797.1"/>
    </source>
</evidence>
<dbReference type="EMBL" id="VUOC01000004">
    <property type="protein sequence ID" value="KAA2239797.1"/>
    <property type="molecule type" value="Genomic_DNA"/>
</dbReference>
<protein>
    <submittedName>
        <fullName evidence="1">Uncharacterized protein</fullName>
    </submittedName>
</protein>
<dbReference type="Proteomes" id="UP000324611">
    <property type="component" value="Unassembled WGS sequence"/>
</dbReference>
<proteinExistence type="predicted"/>
<dbReference type="Pfam" id="PF07494">
    <property type="entry name" value="Reg_prop"/>
    <property type="match status" value="1"/>
</dbReference>
<dbReference type="InterPro" id="IPR011110">
    <property type="entry name" value="Reg_prop"/>
</dbReference>
<gene>
    <name evidence="1" type="ORF">F0L74_26775</name>
</gene>
<comment type="caution">
    <text evidence="1">The sequence shown here is derived from an EMBL/GenBank/DDBJ whole genome shotgun (WGS) entry which is preliminary data.</text>
</comment>
<reference evidence="1 2" key="1">
    <citation type="submission" date="2019-09" db="EMBL/GenBank/DDBJ databases">
        <title>Chitinophaga ginsengihumi sp. nov., isolated from soil of ginseng rhizosphere.</title>
        <authorList>
            <person name="Lee J."/>
        </authorList>
    </citation>
    <scope>NUCLEOTIDE SEQUENCE [LARGE SCALE GENOMIC DNA]</scope>
    <source>
        <strain evidence="1 2">BN140078</strain>
    </source>
</reference>
<accession>A0A5B2VNK9</accession>